<feature type="transmembrane region" description="Helical" evidence="4">
    <location>
        <begin position="164"/>
        <end position="184"/>
    </location>
</feature>
<evidence type="ECO:0000313" key="5">
    <source>
        <dbReference type="EMBL" id="KAE8149960.1"/>
    </source>
</evidence>
<keyword evidence="4" id="KW-0187">Copper transport</keyword>
<comment type="similarity">
    <text evidence="4">Belongs to the copper transporter (Ctr) (TC 1.A.56) family. SLC31A subfamily.</text>
</comment>
<protein>
    <recommendedName>
        <fullName evidence="4">Copper transport protein</fullName>
    </recommendedName>
</protein>
<dbReference type="PANTHER" id="PTHR12483:SF115">
    <property type="entry name" value="COPPER TRANSPORT PROTEIN"/>
    <property type="match status" value="1"/>
</dbReference>
<feature type="transmembrane region" description="Helical" evidence="4">
    <location>
        <begin position="190"/>
        <end position="206"/>
    </location>
</feature>
<keyword evidence="4" id="KW-0406">Ion transport</keyword>
<keyword evidence="4" id="KW-0186">Copper</keyword>
<dbReference type="Pfam" id="PF04145">
    <property type="entry name" value="Ctr"/>
    <property type="match status" value="1"/>
</dbReference>
<evidence type="ECO:0000313" key="6">
    <source>
        <dbReference type="Proteomes" id="UP000325780"/>
    </source>
</evidence>
<dbReference type="InterPro" id="IPR007274">
    <property type="entry name" value="Cop_transporter"/>
</dbReference>
<reference evidence="5 6" key="1">
    <citation type="submission" date="2019-04" db="EMBL/GenBank/DDBJ databases">
        <title>Friends and foes A comparative genomics study of 23 Aspergillus species from section Flavi.</title>
        <authorList>
            <consortium name="DOE Joint Genome Institute"/>
            <person name="Kjaerbolling I."/>
            <person name="Vesth T."/>
            <person name="Frisvad J.C."/>
            <person name="Nybo J.L."/>
            <person name="Theobald S."/>
            <person name="Kildgaard S."/>
            <person name="Isbrandt T."/>
            <person name="Kuo A."/>
            <person name="Sato A."/>
            <person name="Lyhne E.K."/>
            <person name="Kogle M.E."/>
            <person name="Wiebenga A."/>
            <person name="Kun R.S."/>
            <person name="Lubbers R.J."/>
            <person name="Makela M.R."/>
            <person name="Barry K."/>
            <person name="Chovatia M."/>
            <person name="Clum A."/>
            <person name="Daum C."/>
            <person name="Haridas S."/>
            <person name="He G."/>
            <person name="LaButti K."/>
            <person name="Lipzen A."/>
            <person name="Mondo S."/>
            <person name="Riley R."/>
            <person name="Salamov A."/>
            <person name="Simmons B.A."/>
            <person name="Magnuson J.K."/>
            <person name="Henrissat B."/>
            <person name="Mortensen U.H."/>
            <person name="Larsen T.O."/>
            <person name="Devries R.P."/>
            <person name="Grigoriev I.V."/>
            <person name="Machida M."/>
            <person name="Baker S.E."/>
            <person name="Andersen M.R."/>
        </authorList>
    </citation>
    <scope>NUCLEOTIDE SEQUENCE [LARGE SCALE GENOMIC DNA]</scope>
    <source>
        <strain evidence="5 6">IBT 18842</strain>
    </source>
</reference>
<keyword evidence="4" id="KW-0813">Transport</keyword>
<comment type="subcellular location">
    <subcellularLocation>
        <location evidence="4">Membrane</location>
        <topology evidence="4">Multi-pass membrane protein</topology>
    </subcellularLocation>
</comment>
<sequence>MDHHAMHHSGMDMDHGHGDMDMGGKCNMNMLFTWSSKDLCIIFRQWRVSGPWSLIVSLVVIVLLTAGYEGVRQLTRRYEAACAKRLNAFSAPVVGGKCRIFSLNSFLLLCDFVTRGVLLGDNETTGEAAPANVPSSQNVHSYDVRSPLLVGRDNRRVVEQRGKLIMAALYAIQVFYSFFIMLLFMTYNGLVMIAVAVGAFVGYLVFGDNTPASKSVACH</sequence>
<evidence type="ECO:0000256" key="3">
    <source>
        <dbReference type="ARBA" id="ARBA00023136"/>
    </source>
</evidence>
<gene>
    <name evidence="5" type="ORF">BDV25DRAFT_119062</name>
</gene>
<evidence type="ECO:0000256" key="1">
    <source>
        <dbReference type="ARBA" id="ARBA00022692"/>
    </source>
</evidence>
<proteinExistence type="inferred from homology"/>
<keyword evidence="2 4" id="KW-1133">Transmembrane helix</keyword>
<organism evidence="5 6">
    <name type="scientific">Aspergillus avenaceus</name>
    <dbReference type="NCBI Taxonomy" id="36643"/>
    <lineage>
        <taxon>Eukaryota</taxon>
        <taxon>Fungi</taxon>
        <taxon>Dikarya</taxon>
        <taxon>Ascomycota</taxon>
        <taxon>Pezizomycotina</taxon>
        <taxon>Eurotiomycetes</taxon>
        <taxon>Eurotiomycetidae</taxon>
        <taxon>Eurotiales</taxon>
        <taxon>Aspergillaceae</taxon>
        <taxon>Aspergillus</taxon>
        <taxon>Aspergillus subgen. Circumdati</taxon>
    </lineage>
</organism>
<accession>A0A5N6TUJ1</accession>
<dbReference type="PANTHER" id="PTHR12483">
    <property type="entry name" value="SOLUTE CARRIER FAMILY 31 COPPER TRANSPORTERS"/>
    <property type="match status" value="1"/>
</dbReference>
<evidence type="ECO:0000256" key="2">
    <source>
        <dbReference type="ARBA" id="ARBA00022989"/>
    </source>
</evidence>
<dbReference type="Proteomes" id="UP000325780">
    <property type="component" value="Unassembled WGS sequence"/>
</dbReference>
<dbReference type="GO" id="GO:0005375">
    <property type="term" value="F:copper ion transmembrane transporter activity"/>
    <property type="evidence" value="ECO:0007669"/>
    <property type="project" value="UniProtKB-UniRule"/>
</dbReference>
<dbReference type="GO" id="GO:0016020">
    <property type="term" value="C:membrane"/>
    <property type="evidence" value="ECO:0007669"/>
    <property type="project" value="UniProtKB-SubCell"/>
</dbReference>
<keyword evidence="1 4" id="KW-0812">Transmembrane</keyword>
<dbReference type="OrthoDB" id="161814at2759"/>
<keyword evidence="3 4" id="KW-0472">Membrane</keyword>
<feature type="transmembrane region" description="Helical" evidence="4">
    <location>
        <begin position="52"/>
        <end position="71"/>
    </location>
</feature>
<name>A0A5N6TUJ1_ASPAV</name>
<dbReference type="EMBL" id="ML742107">
    <property type="protein sequence ID" value="KAE8149960.1"/>
    <property type="molecule type" value="Genomic_DNA"/>
</dbReference>
<keyword evidence="6" id="KW-1185">Reference proteome</keyword>
<evidence type="ECO:0000256" key="4">
    <source>
        <dbReference type="RuleBase" id="RU367022"/>
    </source>
</evidence>
<dbReference type="AlphaFoldDB" id="A0A5N6TUJ1"/>